<organism evidence="4 5">
    <name type="scientific">Psychroflexus torquis (strain ATCC 700755 / CIP 106069 / ACAM 623)</name>
    <dbReference type="NCBI Taxonomy" id="313595"/>
    <lineage>
        <taxon>Bacteria</taxon>
        <taxon>Pseudomonadati</taxon>
        <taxon>Bacteroidota</taxon>
        <taxon>Flavobacteriia</taxon>
        <taxon>Flavobacteriales</taxon>
        <taxon>Flavobacteriaceae</taxon>
        <taxon>Psychroflexus</taxon>
    </lineage>
</organism>
<evidence type="ECO:0000259" key="3">
    <source>
        <dbReference type="Pfam" id="PF18962"/>
    </source>
</evidence>
<keyword evidence="5" id="KW-1185">Reference proteome</keyword>
<dbReference type="STRING" id="313595.P700755_003177"/>
<reference evidence="4" key="1">
    <citation type="submission" date="2006-03" db="EMBL/GenBank/DDBJ databases">
        <authorList>
            <person name="Bowman J."/>
            <person name="Ferriera S."/>
            <person name="Johnson J."/>
            <person name="Kravitz S."/>
            <person name="Halpern A."/>
            <person name="Remington K."/>
            <person name="Beeson K."/>
            <person name="Tran B."/>
            <person name="Rogers Y.-H."/>
            <person name="Friedman R."/>
            <person name="Venter J.C."/>
        </authorList>
    </citation>
    <scope>NUCLEOTIDE SEQUENCE [LARGE SCALE GENOMIC DNA]</scope>
    <source>
        <strain evidence="4">ATCC 700755</strain>
    </source>
</reference>
<dbReference type="NCBIfam" id="TIGR04183">
    <property type="entry name" value="Por_Secre_tail"/>
    <property type="match status" value="1"/>
</dbReference>
<evidence type="ECO:0000313" key="5">
    <source>
        <dbReference type="Proteomes" id="UP000008514"/>
    </source>
</evidence>
<dbReference type="eggNOG" id="COG2273">
    <property type="taxonomic scope" value="Bacteria"/>
</dbReference>
<dbReference type="RefSeq" id="WP_015025390.1">
    <property type="nucleotide sequence ID" value="NC_018721.1"/>
</dbReference>
<protein>
    <submittedName>
        <fullName evidence="4">Secreted protein withcarbohydrate-binding and Por secretion system C-terminal sorting domains</fullName>
    </submittedName>
</protein>
<sequence length="584" mass="63358">MKKIALLLCLSCLYLGFSQSLPINFEEDITTENFVDFDGGTATVTINPMASGINTSNSVARIVRDGGAAFAGSKILLVDNLDFSVLTKISMKVYTDAPVGTTVKFKLEGSGPSADVNATTTVSSAWETLEWIFVGTANNLNELVFMFDFGNIGDGTSNSTFYFDDIEQVEGPLAPVPASLPIDFETGIVDTDFLSYSGATLSVITNPEMNGINTSSKVGQVVRDGGDFWAGSKVFFANNLDLSTLWQISMKVNTTAPVGTRIKLELQGPSGTTNLDYLTTVSGEWEIASWNFHGQSNEYDRIQFMFDFGNVGNGSATSTFLFDDVQQEIGPSILEPEPTSLPIDFENSVVTSDFTNFFGAIASVIPNPQINANNPSLNVGQFIRSGGDGFMRSKLALTDFIENMSTFGTISMKVYTDAPVGTLLKFKLESNVEDFGKEQDVFTTVSGEWATYTWDLSNGDNPIYNVLTLMLGYNGPNDASANATFLFDDIEQVSNTLSDGFDQLSNIKGELSSYPNPAKDQLTIRSENKIIETLYLFDILGHQIKALYPNSLNMNIDVSDLSSGVYIAKVMTLSGTGSIKLIIE</sequence>
<evidence type="ECO:0000256" key="1">
    <source>
        <dbReference type="ARBA" id="ARBA00022729"/>
    </source>
</evidence>
<dbReference type="AlphaFoldDB" id="K4IHJ1"/>
<keyword evidence="1 2" id="KW-0732">Signal</keyword>
<evidence type="ECO:0000313" key="4">
    <source>
        <dbReference type="EMBL" id="AFU69839.1"/>
    </source>
</evidence>
<dbReference type="EMBL" id="CP003879">
    <property type="protein sequence ID" value="AFU69839.1"/>
    <property type="molecule type" value="Genomic_DNA"/>
</dbReference>
<dbReference type="HOGENOM" id="CLU_466811_0_0_10"/>
<gene>
    <name evidence="4" type="ordered locus">P700755_003177</name>
</gene>
<dbReference type="Proteomes" id="UP000008514">
    <property type="component" value="Chromosome"/>
</dbReference>
<reference evidence="4" key="2">
    <citation type="submission" date="2012-09" db="EMBL/GenBank/DDBJ databases">
        <title>The complete sequence of Psychroflexus torquis an extreme psychrophile from sea-ice that is stimulated by light.</title>
        <authorList>
            <person name="Feng S."/>
            <person name="Powell S.M."/>
            <person name="Bowman J.P."/>
        </authorList>
    </citation>
    <scope>NUCLEOTIDE SEQUENCE [LARGE SCALE GENOMIC DNA]</scope>
    <source>
        <strain evidence="4">ATCC 700755</strain>
    </source>
</reference>
<dbReference type="Gene3D" id="2.60.120.260">
    <property type="entry name" value="Galactose-binding domain-like"/>
    <property type="match status" value="2"/>
</dbReference>
<evidence type="ECO:0000256" key="2">
    <source>
        <dbReference type="SAM" id="SignalP"/>
    </source>
</evidence>
<feature type="domain" description="Secretion system C-terminal sorting" evidence="3">
    <location>
        <begin position="514"/>
        <end position="583"/>
    </location>
</feature>
<feature type="chain" id="PRO_5003877721" evidence="2">
    <location>
        <begin position="21"/>
        <end position="584"/>
    </location>
</feature>
<feature type="signal peptide" evidence="2">
    <location>
        <begin position="1"/>
        <end position="20"/>
    </location>
</feature>
<dbReference type="Pfam" id="PF18962">
    <property type="entry name" value="Por_Secre_tail"/>
    <property type="match status" value="1"/>
</dbReference>
<accession>K4IHJ1</accession>
<dbReference type="InterPro" id="IPR026444">
    <property type="entry name" value="Secre_tail"/>
</dbReference>
<name>K4IHJ1_PSYTT</name>
<dbReference type="KEGG" id="ptq:P700755_003177"/>
<dbReference type="OrthoDB" id="5381604at2"/>
<proteinExistence type="predicted"/>